<evidence type="ECO:0000313" key="2">
    <source>
        <dbReference type="Proteomes" id="UP000326582"/>
    </source>
</evidence>
<accession>A0ACD0WCJ7</accession>
<organism evidence="1 2">
    <name type="scientific">Clavispora lusitaniae</name>
    <name type="common">Candida lusitaniae</name>
    <dbReference type="NCBI Taxonomy" id="36911"/>
    <lineage>
        <taxon>Eukaryota</taxon>
        <taxon>Fungi</taxon>
        <taxon>Dikarya</taxon>
        <taxon>Ascomycota</taxon>
        <taxon>Saccharomycotina</taxon>
        <taxon>Pichiomycetes</taxon>
        <taxon>Metschnikowiaceae</taxon>
        <taxon>Clavispora</taxon>
    </lineage>
</organism>
<proteinExistence type="predicted"/>
<reference evidence="2" key="1">
    <citation type="journal article" date="2019" name="MBio">
        <title>Comparative genomics for the elucidation of multidrug resistance (MDR) in Candida lusitaniae.</title>
        <authorList>
            <person name="Kannan A."/>
            <person name="Asner S.A."/>
            <person name="Trachsel E."/>
            <person name="Kelly S."/>
            <person name="Parker J."/>
            <person name="Sanglard D."/>
        </authorList>
    </citation>
    <scope>NUCLEOTIDE SEQUENCE [LARGE SCALE GENOMIC DNA]</scope>
    <source>
        <strain evidence="2">P1</strain>
    </source>
</reference>
<evidence type="ECO:0000313" key="1">
    <source>
        <dbReference type="EMBL" id="QFZ24961.1"/>
    </source>
</evidence>
<keyword evidence="2" id="KW-1185">Reference proteome</keyword>
<sequence length="407" mass="45950">MASVASITPYRSHNDLLKLRQAFYAEPENRKLLREAVNTVNVLRSRGKLPHAVDATAWLVSAKLSDHKDMEIFSLRSAYAMALVRFVNGMLDPFQQGAHAVALSTIAKSIGLTLSFVDLRHSATHGQLPSLELLRSMSEKALKWLFDHYWVSLTDVATTKRPTYEEKEKPQSVLLSLKIYKKLRKQHFDLPLSRENPILKSYWNCFDALVAVSKDPVRSSQMVEMLVCQNFLIKTEGQPNKFKTMLKIYSPLLEGCSPAFLLELVLAIIHHCSPLNDVVFTGTQIEQGQSWCSHLVSSILNGNFPIDTKHHKNLSKQNVESLLRTSLGLLEEDSPMVNAVENAIMQKPVPKRVYLPPSLDEILAPSPYDSPKEASEDYMSPAPKKRRRTELFQANPEWTLTPFGVCP</sequence>
<dbReference type="Proteomes" id="UP000326582">
    <property type="component" value="Chromosome 1"/>
</dbReference>
<protein>
    <submittedName>
        <fullName evidence="1">Pre-rRNA-processing protein</fullName>
    </submittedName>
</protein>
<gene>
    <name evidence="1" type="ORF">EJF14_10042</name>
</gene>
<dbReference type="EMBL" id="CP038484">
    <property type="protein sequence ID" value="QFZ24961.1"/>
    <property type="molecule type" value="Genomic_DNA"/>
</dbReference>
<name>A0ACD0WCJ7_CLALS</name>